<evidence type="ECO:0008006" key="4">
    <source>
        <dbReference type="Google" id="ProtNLM"/>
    </source>
</evidence>
<reference evidence="2 3" key="1">
    <citation type="journal article" date="2019" name="Int. J. Syst. Evol. Microbiol.">
        <title>The Global Catalogue of Microorganisms (GCM) 10K type strain sequencing project: providing services to taxonomists for standard genome sequencing and annotation.</title>
        <authorList>
            <consortium name="The Broad Institute Genomics Platform"/>
            <consortium name="The Broad Institute Genome Sequencing Center for Infectious Disease"/>
            <person name="Wu L."/>
            <person name="Ma J."/>
        </authorList>
    </citation>
    <scope>NUCLEOTIDE SEQUENCE [LARGE SCALE GENOMIC DNA]</scope>
    <source>
        <strain evidence="2 3">YIM 94188</strain>
    </source>
</reference>
<proteinExistence type="predicted"/>
<gene>
    <name evidence="2" type="ORF">ACFQEV_01870</name>
</gene>
<protein>
    <recommendedName>
        <fullName evidence="4">Twin-arginine translocation signal domain-containing protein</fullName>
    </recommendedName>
</protein>
<dbReference type="RefSeq" id="WP_379692227.1">
    <property type="nucleotide sequence ID" value="NZ_JBHSXH010000005.1"/>
</dbReference>
<dbReference type="Proteomes" id="UP001596408">
    <property type="component" value="Unassembled WGS sequence"/>
</dbReference>
<organism evidence="2 3">
    <name type="scientific">Halopelagius fulvigenes</name>
    <dbReference type="NCBI Taxonomy" id="1198324"/>
    <lineage>
        <taxon>Archaea</taxon>
        <taxon>Methanobacteriati</taxon>
        <taxon>Methanobacteriota</taxon>
        <taxon>Stenosarchaea group</taxon>
        <taxon>Halobacteria</taxon>
        <taxon>Halobacteriales</taxon>
        <taxon>Haloferacaceae</taxon>
    </lineage>
</organism>
<evidence type="ECO:0000313" key="3">
    <source>
        <dbReference type="Proteomes" id="UP001596408"/>
    </source>
</evidence>
<comment type="caution">
    <text evidence="2">The sequence shown here is derived from an EMBL/GenBank/DDBJ whole genome shotgun (WGS) entry which is preliminary data.</text>
</comment>
<keyword evidence="3" id="KW-1185">Reference proteome</keyword>
<sequence>MSEEHRVDENEEGTDSINRRSFVRALSGAGGVAITGSVSPSTAQAAPPEQSPSKSREAIPVDELDQLARKVTEQEDVANIMDATMRETVQTGTVVEASHSSSASGGIITRNSPQVAKENSVDDLAKDDIFVSGVRHTLENGNEMTALAYATDNEAIWWREFSKVEGGIKTKATRWKIKGETVEDARLELSQLSANGKLTKPQSDFTTMSHCSGCSAISSGWLHHRKCTNYNVVCLSACSACGTVKSCLPCLIACVGTWCVWLLERCCRNFERTCIACQ</sequence>
<name>A0ABD5TWT9_9EURY</name>
<evidence type="ECO:0000313" key="2">
    <source>
        <dbReference type="EMBL" id="MFC6823753.1"/>
    </source>
</evidence>
<dbReference type="PROSITE" id="PS51318">
    <property type="entry name" value="TAT"/>
    <property type="match status" value="1"/>
</dbReference>
<dbReference type="EMBL" id="JBHSXH010000005">
    <property type="protein sequence ID" value="MFC6823753.1"/>
    <property type="molecule type" value="Genomic_DNA"/>
</dbReference>
<accession>A0ABD5TWT9</accession>
<dbReference type="InterPro" id="IPR006311">
    <property type="entry name" value="TAT_signal"/>
</dbReference>
<feature type="region of interest" description="Disordered" evidence="1">
    <location>
        <begin position="1"/>
        <end position="61"/>
    </location>
</feature>
<evidence type="ECO:0000256" key="1">
    <source>
        <dbReference type="SAM" id="MobiDB-lite"/>
    </source>
</evidence>
<dbReference type="AlphaFoldDB" id="A0ABD5TWT9"/>